<keyword evidence="3" id="KW-1003">Cell membrane</keyword>
<protein>
    <submittedName>
        <fullName evidence="9">ABC transporter permease</fullName>
    </submittedName>
</protein>
<evidence type="ECO:0000313" key="9">
    <source>
        <dbReference type="EMBL" id="GAA2154289.1"/>
    </source>
</evidence>
<feature type="transmembrane region" description="Helical" evidence="7">
    <location>
        <begin position="9"/>
        <end position="30"/>
    </location>
</feature>
<dbReference type="SUPFAM" id="SSF161098">
    <property type="entry name" value="MetI-like"/>
    <property type="match status" value="1"/>
</dbReference>
<evidence type="ECO:0000256" key="4">
    <source>
        <dbReference type="ARBA" id="ARBA00022692"/>
    </source>
</evidence>
<dbReference type="Gene3D" id="1.10.3720.10">
    <property type="entry name" value="MetI-like"/>
    <property type="match status" value="1"/>
</dbReference>
<evidence type="ECO:0000313" key="10">
    <source>
        <dbReference type="Proteomes" id="UP001501020"/>
    </source>
</evidence>
<dbReference type="EMBL" id="BAAAMR010000064">
    <property type="protein sequence ID" value="GAA2154289.1"/>
    <property type="molecule type" value="Genomic_DNA"/>
</dbReference>
<dbReference type="InterPro" id="IPR000515">
    <property type="entry name" value="MetI-like"/>
</dbReference>
<keyword evidence="2 7" id="KW-0813">Transport</keyword>
<comment type="subcellular location">
    <subcellularLocation>
        <location evidence="1 7">Cell membrane</location>
        <topology evidence="1 7">Multi-pass membrane protein</topology>
    </subcellularLocation>
</comment>
<reference evidence="9 10" key="1">
    <citation type="journal article" date="2019" name="Int. J. Syst. Evol. Microbiol.">
        <title>The Global Catalogue of Microorganisms (GCM) 10K type strain sequencing project: providing services to taxonomists for standard genome sequencing and annotation.</title>
        <authorList>
            <consortium name="The Broad Institute Genomics Platform"/>
            <consortium name="The Broad Institute Genome Sequencing Center for Infectious Disease"/>
            <person name="Wu L."/>
            <person name="Ma J."/>
        </authorList>
    </citation>
    <scope>NUCLEOTIDE SEQUENCE [LARGE SCALE GENOMIC DNA]</scope>
    <source>
        <strain evidence="9 10">JCM 13850</strain>
    </source>
</reference>
<gene>
    <name evidence="9" type="ORF">GCM10009727_61260</name>
</gene>
<keyword evidence="5 7" id="KW-1133">Transmembrane helix</keyword>
<sequence length="336" mass="35899">MIAFLVRRLLGAVALLIVISLVTYGIFFLLPKLAGVSTDDLAARFAGKAPDATTLEAIKERFGLDKPFFVQYGEFMKTLVTGGDYDTGTSTVHCSAPCLGYSFRTNQAVTPQLLQRAPVTLSIAVGAAVLWLLAGVATGVVSALKKGSIFDRAAMIIALAGVSLPIFFTGLLGLAYVVHAWGILPEVNWTPLSQDPAKWFTSLILPWISLALLYAAMYARLTRAGMLETMNEDFVRTARAKGLRESTVVTKHALRATLTPILTVFGLDFGLLLGGAIITEATFGLPGLGRLALDGVNQSDLPVVVGVTITTALFVVLMNLIVDLLYAVVDPRVRLA</sequence>
<dbReference type="Pfam" id="PF00528">
    <property type="entry name" value="BPD_transp_1"/>
    <property type="match status" value="1"/>
</dbReference>
<keyword evidence="10" id="KW-1185">Reference proteome</keyword>
<keyword evidence="6 7" id="KW-0472">Membrane</keyword>
<evidence type="ECO:0000256" key="7">
    <source>
        <dbReference type="RuleBase" id="RU363032"/>
    </source>
</evidence>
<comment type="similarity">
    <text evidence="7">Belongs to the binding-protein-dependent transport system permease family.</text>
</comment>
<feature type="transmembrane region" description="Helical" evidence="7">
    <location>
        <begin position="121"/>
        <end position="144"/>
    </location>
</feature>
<feature type="transmembrane region" description="Helical" evidence="7">
    <location>
        <begin position="303"/>
        <end position="329"/>
    </location>
</feature>
<keyword evidence="4 7" id="KW-0812">Transmembrane</keyword>
<evidence type="ECO:0000256" key="5">
    <source>
        <dbReference type="ARBA" id="ARBA00022989"/>
    </source>
</evidence>
<dbReference type="InterPro" id="IPR045621">
    <property type="entry name" value="BPD_transp_1_N"/>
</dbReference>
<evidence type="ECO:0000256" key="1">
    <source>
        <dbReference type="ARBA" id="ARBA00004651"/>
    </source>
</evidence>
<dbReference type="PANTHER" id="PTHR30465">
    <property type="entry name" value="INNER MEMBRANE ABC TRANSPORTER"/>
    <property type="match status" value="1"/>
</dbReference>
<dbReference type="RefSeq" id="WP_344274947.1">
    <property type="nucleotide sequence ID" value="NZ_BAAAMR010000064.1"/>
</dbReference>
<feature type="transmembrane region" description="Helical" evidence="7">
    <location>
        <begin position="156"/>
        <end position="179"/>
    </location>
</feature>
<dbReference type="PROSITE" id="PS50928">
    <property type="entry name" value="ABC_TM1"/>
    <property type="match status" value="1"/>
</dbReference>
<dbReference type="Pfam" id="PF19300">
    <property type="entry name" value="BPD_transp_1_N"/>
    <property type="match status" value="1"/>
</dbReference>
<dbReference type="PANTHER" id="PTHR30465:SF0">
    <property type="entry name" value="OLIGOPEPTIDE TRANSPORT SYSTEM PERMEASE PROTEIN APPB"/>
    <property type="match status" value="1"/>
</dbReference>
<proteinExistence type="inferred from homology"/>
<comment type="caution">
    <text evidence="9">The sequence shown here is derived from an EMBL/GenBank/DDBJ whole genome shotgun (WGS) entry which is preliminary data.</text>
</comment>
<evidence type="ECO:0000256" key="6">
    <source>
        <dbReference type="ARBA" id="ARBA00023136"/>
    </source>
</evidence>
<feature type="transmembrane region" description="Helical" evidence="7">
    <location>
        <begin position="261"/>
        <end position="283"/>
    </location>
</feature>
<name>A0ABN3A5Q0_9ACTN</name>
<evidence type="ECO:0000256" key="3">
    <source>
        <dbReference type="ARBA" id="ARBA00022475"/>
    </source>
</evidence>
<dbReference type="Proteomes" id="UP001501020">
    <property type="component" value="Unassembled WGS sequence"/>
</dbReference>
<feature type="domain" description="ABC transmembrane type-1" evidence="8">
    <location>
        <begin position="117"/>
        <end position="326"/>
    </location>
</feature>
<dbReference type="CDD" id="cd06261">
    <property type="entry name" value="TM_PBP2"/>
    <property type="match status" value="1"/>
</dbReference>
<dbReference type="InterPro" id="IPR035906">
    <property type="entry name" value="MetI-like_sf"/>
</dbReference>
<evidence type="ECO:0000259" key="8">
    <source>
        <dbReference type="PROSITE" id="PS50928"/>
    </source>
</evidence>
<evidence type="ECO:0000256" key="2">
    <source>
        <dbReference type="ARBA" id="ARBA00022448"/>
    </source>
</evidence>
<organism evidence="9 10">
    <name type="scientific">Actinomadura napierensis</name>
    <dbReference type="NCBI Taxonomy" id="267854"/>
    <lineage>
        <taxon>Bacteria</taxon>
        <taxon>Bacillati</taxon>
        <taxon>Actinomycetota</taxon>
        <taxon>Actinomycetes</taxon>
        <taxon>Streptosporangiales</taxon>
        <taxon>Thermomonosporaceae</taxon>
        <taxon>Actinomadura</taxon>
    </lineage>
</organism>
<feature type="transmembrane region" description="Helical" evidence="7">
    <location>
        <begin position="199"/>
        <end position="221"/>
    </location>
</feature>
<accession>A0ABN3A5Q0</accession>